<feature type="region of interest" description="Disordered" evidence="1">
    <location>
        <begin position="891"/>
        <end position="915"/>
    </location>
</feature>
<proteinExistence type="predicted"/>
<evidence type="ECO:0000256" key="1">
    <source>
        <dbReference type="SAM" id="MobiDB-lite"/>
    </source>
</evidence>
<accession>A0A5N5QJW7</accession>
<feature type="compositionally biased region" description="Polar residues" evidence="1">
    <location>
        <begin position="439"/>
        <end position="455"/>
    </location>
</feature>
<feature type="compositionally biased region" description="Polar residues" evidence="1">
    <location>
        <begin position="478"/>
        <end position="493"/>
    </location>
</feature>
<comment type="caution">
    <text evidence="2">The sequence shown here is derived from an EMBL/GenBank/DDBJ whole genome shotgun (WGS) entry which is preliminary data.</text>
</comment>
<name>A0A5N5QJW7_9AGAM</name>
<feature type="compositionally biased region" description="Basic and acidic residues" evidence="1">
    <location>
        <begin position="764"/>
        <end position="773"/>
    </location>
</feature>
<feature type="compositionally biased region" description="Polar residues" evidence="1">
    <location>
        <begin position="225"/>
        <end position="247"/>
    </location>
</feature>
<keyword evidence="3" id="KW-1185">Reference proteome</keyword>
<feature type="compositionally biased region" description="Basic and acidic residues" evidence="1">
    <location>
        <begin position="655"/>
        <end position="670"/>
    </location>
</feature>
<feature type="compositionally biased region" description="Basic and acidic residues" evidence="1">
    <location>
        <begin position="312"/>
        <end position="324"/>
    </location>
</feature>
<dbReference type="OrthoDB" id="435460at2759"/>
<feature type="region of interest" description="Disordered" evidence="1">
    <location>
        <begin position="641"/>
        <end position="858"/>
    </location>
</feature>
<evidence type="ECO:0000313" key="2">
    <source>
        <dbReference type="EMBL" id="KAB5591788.1"/>
    </source>
</evidence>
<sequence length="1131" mass="122132">MTPGRGTTRWGSHPVDPLHIAKRKRFIAEEFIADGSHSAIKKTITWGDMGKKNETGSTQKRVRMSQSESLTPRLSEMSTPTPMNRSRPALKPTGSQRPILSGPKPRPSSQAKKDVTAVSPNKPAKVSLSQPQLSTATKSTPTRKAQTQPIVINLVSEELPSENHGSPPIEPNTSASGTSGNQGYAEVRQTPGHIAMSPPGPPVALASPTSDVGTQYREQDILEGPTSQDDILPPKNQSFDHPTSVNPVSRERSRLPDSASRPSSPPARVNRASHKRRTSDVGIQTFAEAEVDWLDGLDVDESMTAIEVSRVWAERKPPTQHKGDTSAPDNSSIRDDDEDHEPLGKFFDEFQDEGSNGQTKDGSRESDTPNPGKGIFGNMSSADEVIEQQEAQVEPGYTESNQDQELPLEQTTTPPIPSSEALAQESSPGEPSLRPSEKIVSTITAVDPDCSTSPSHIAEMKPTSQPYSFGLRELKSPVPNSHPQVSNPASVPTTALHVKPTQTSNGAKPISLSQPNSTALRARPRLYTPQPASSPSRGQELRAAPTLGRSTLGNGDAVVKTSGTLGAGEETASKVSPSLSTLRAAPTLGGSMEWAPKSDEPVESSKQAAKVSRMLDAERRSADATSGMATDYDAEYGSVLEVPSSFPPATSPAAYHERRSTTSPSHHDWVLEVQTSTPQRFRAQLPSNIPESPGDKPLAGPSSAKERRPSLVPAPTNAMSLASLTKRRRSSLAPSQNPSSHSAKKIRRQYDTIESTAVPHLRAHRDDFDEFGHRTWVPKRPQMKRASTGASIKKVIGPKYQVPARDDGDTSEENQDEAGRSIHENQTENSKQGPGEPKEHEGPVYGYEQEHEKQTSVLEGTEIAETPQVARIHGPFAFDIVLAQQTHRSVAEPVEPSAAPPKAVQPSRAPSVSVPPTSPVGLGHPQMGVDSHGTGGGITRIAAITAERTASAPYSPAHSATSQVVKFDGKRYQKRPSKLRQQRASLQITPARQPVWSPPRTRLSLGNKPGAPVVHVSKSDQEVLLQAGLKPTLKRLSDAHGFTVDVIAGVYQEMGTLKETEEALEKMKRSANKARVDLVRRKSFREAEIEVLHGKERELGSSSDESNEGGSNYLDWDISRRSSRILFGDRA</sequence>
<feature type="compositionally biased region" description="Basic and acidic residues" evidence="1">
    <location>
        <begin position="836"/>
        <end position="854"/>
    </location>
</feature>
<dbReference type="AlphaFoldDB" id="A0A5N5QJW7"/>
<feature type="compositionally biased region" description="Polar residues" evidence="1">
    <location>
        <begin position="732"/>
        <end position="741"/>
    </location>
</feature>
<protein>
    <submittedName>
        <fullName evidence="2">Uncharacterized protein</fullName>
    </submittedName>
</protein>
<feature type="compositionally biased region" description="Polar residues" evidence="1">
    <location>
        <begin position="673"/>
        <end position="690"/>
    </location>
</feature>
<organism evidence="2 3">
    <name type="scientific">Ceratobasidium theobromae</name>
    <dbReference type="NCBI Taxonomy" id="1582974"/>
    <lineage>
        <taxon>Eukaryota</taxon>
        <taxon>Fungi</taxon>
        <taxon>Dikarya</taxon>
        <taxon>Basidiomycota</taxon>
        <taxon>Agaricomycotina</taxon>
        <taxon>Agaricomycetes</taxon>
        <taxon>Cantharellales</taxon>
        <taxon>Ceratobasidiaceae</taxon>
        <taxon>Ceratobasidium</taxon>
    </lineage>
</organism>
<feature type="compositionally biased region" description="Low complexity" evidence="1">
    <location>
        <begin position="1100"/>
        <end position="1112"/>
    </location>
</feature>
<feature type="compositionally biased region" description="Polar residues" evidence="1">
    <location>
        <begin position="171"/>
        <end position="182"/>
    </location>
</feature>
<feature type="compositionally biased region" description="Polar residues" evidence="1">
    <location>
        <begin position="398"/>
        <end position="413"/>
    </location>
</feature>
<feature type="region of interest" description="Disordered" evidence="1">
    <location>
        <begin position="1095"/>
        <end position="1115"/>
    </location>
</feature>
<feature type="compositionally biased region" description="Polar residues" evidence="1">
    <location>
        <begin position="55"/>
        <end position="84"/>
    </location>
</feature>
<feature type="compositionally biased region" description="Low complexity" evidence="1">
    <location>
        <begin position="256"/>
        <end position="270"/>
    </location>
</feature>
<feature type="region of interest" description="Disordered" evidence="1">
    <location>
        <begin position="310"/>
        <end position="629"/>
    </location>
</feature>
<feature type="compositionally biased region" description="Polar residues" evidence="1">
    <location>
        <begin position="500"/>
        <end position="519"/>
    </location>
</feature>
<dbReference type="Proteomes" id="UP000383932">
    <property type="component" value="Unassembled WGS sequence"/>
</dbReference>
<evidence type="ECO:0000313" key="3">
    <source>
        <dbReference type="Proteomes" id="UP000383932"/>
    </source>
</evidence>
<gene>
    <name evidence="2" type="ORF">CTheo_4780</name>
</gene>
<feature type="compositionally biased region" description="Basic and acidic residues" evidence="1">
    <location>
        <begin position="817"/>
        <end position="826"/>
    </location>
</feature>
<reference evidence="2 3" key="1">
    <citation type="journal article" date="2019" name="Fungal Biol. Biotechnol.">
        <title>Draft genome sequence of fastidious pathogen Ceratobasidium theobromae, which causes vascular-streak dieback in Theobroma cacao.</title>
        <authorList>
            <person name="Ali S.S."/>
            <person name="Asman A."/>
            <person name="Shao J."/>
            <person name="Firmansyah A.P."/>
            <person name="Susilo A.W."/>
            <person name="Rosmana A."/>
            <person name="McMahon P."/>
            <person name="Junaid M."/>
            <person name="Guest D."/>
            <person name="Kheng T.Y."/>
            <person name="Meinhardt L.W."/>
            <person name="Bailey B.A."/>
        </authorList>
    </citation>
    <scope>NUCLEOTIDE SEQUENCE [LARGE SCALE GENOMIC DNA]</scope>
    <source>
        <strain evidence="2 3">CT2</strain>
    </source>
</reference>
<feature type="compositionally biased region" description="Polar residues" evidence="1">
    <location>
        <begin position="127"/>
        <end position="150"/>
    </location>
</feature>
<feature type="compositionally biased region" description="Basic and acidic residues" evidence="1">
    <location>
        <begin position="613"/>
        <end position="622"/>
    </location>
</feature>
<dbReference type="EMBL" id="SSOP01000089">
    <property type="protein sequence ID" value="KAB5591788.1"/>
    <property type="molecule type" value="Genomic_DNA"/>
</dbReference>
<feature type="region of interest" description="Disordered" evidence="1">
    <location>
        <begin position="42"/>
        <end position="284"/>
    </location>
</feature>